<comment type="caution">
    <text evidence="1">The sequence shown here is derived from an EMBL/GenBank/DDBJ whole genome shotgun (WGS) entry which is preliminary data.</text>
</comment>
<gene>
    <name evidence="1" type="ORF">M9H77_23101</name>
</gene>
<keyword evidence="2" id="KW-1185">Reference proteome</keyword>
<organism evidence="1 2">
    <name type="scientific">Catharanthus roseus</name>
    <name type="common">Madagascar periwinkle</name>
    <name type="synonym">Vinca rosea</name>
    <dbReference type="NCBI Taxonomy" id="4058"/>
    <lineage>
        <taxon>Eukaryota</taxon>
        <taxon>Viridiplantae</taxon>
        <taxon>Streptophyta</taxon>
        <taxon>Embryophyta</taxon>
        <taxon>Tracheophyta</taxon>
        <taxon>Spermatophyta</taxon>
        <taxon>Magnoliopsida</taxon>
        <taxon>eudicotyledons</taxon>
        <taxon>Gunneridae</taxon>
        <taxon>Pentapetalae</taxon>
        <taxon>asterids</taxon>
        <taxon>lamiids</taxon>
        <taxon>Gentianales</taxon>
        <taxon>Apocynaceae</taxon>
        <taxon>Rauvolfioideae</taxon>
        <taxon>Vinceae</taxon>
        <taxon>Catharanthinae</taxon>
        <taxon>Catharanthus</taxon>
    </lineage>
</organism>
<evidence type="ECO:0000313" key="2">
    <source>
        <dbReference type="Proteomes" id="UP001060085"/>
    </source>
</evidence>
<reference evidence="2" key="1">
    <citation type="journal article" date="2023" name="Nat. Plants">
        <title>Single-cell RNA sequencing provides a high-resolution roadmap for understanding the multicellular compartmentation of specialized metabolism.</title>
        <authorList>
            <person name="Sun S."/>
            <person name="Shen X."/>
            <person name="Li Y."/>
            <person name="Li Y."/>
            <person name="Wang S."/>
            <person name="Li R."/>
            <person name="Zhang H."/>
            <person name="Shen G."/>
            <person name="Guo B."/>
            <person name="Wei J."/>
            <person name="Xu J."/>
            <person name="St-Pierre B."/>
            <person name="Chen S."/>
            <person name="Sun C."/>
        </authorList>
    </citation>
    <scope>NUCLEOTIDE SEQUENCE [LARGE SCALE GENOMIC DNA]</scope>
</reference>
<accession>A0ACC0AS31</accession>
<evidence type="ECO:0000313" key="1">
    <source>
        <dbReference type="EMBL" id="KAI5663778.1"/>
    </source>
</evidence>
<name>A0ACC0AS31_CATRO</name>
<protein>
    <submittedName>
        <fullName evidence="1">Uncharacterized protein</fullName>
    </submittedName>
</protein>
<dbReference type="EMBL" id="CM044705">
    <property type="protein sequence ID" value="KAI5663778.1"/>
    <property type="molecule type" value="Genomic_DNA"/>
</dbReference>
<sequence>MDKSGQITYVNYIYANHLERHVPGRKQHGQAVVAAERRKKTMLGYQPIPYSDWVHLNILSSFVGHIDAQIKPTDNTPMWRFIGFYGNPSTENRMLSWTLLRRLKDFALPLLKILPEKVEALELLKKKRGLPSYSSSYELALIKEIDRLQDLKDMYRKTRSNISWLKNDDHNSSYFLHKASQRKKKNIFQALINEQGQRIDDDHELENISKKLGGLGFRNLESFNMALLANRGLRLAERFGYINYTLESDYRQSVTSFDRLKNILKITYFLKLLILVMKNEK</sequence>
<proteinExistence type="predicted"/>
<dbReference type="Proteomes" id="UP001060085">
    <property type="component" value="Linkage Group LG05"/>
</dbReference>